<dbReference type="SUPFAM" id="SSF55797">
    <property type="entry name" value="PR-1-like"/>
    <property type="match status" value="1"/>
</dbReference>
<evidence type="ECO:0000259" key="1">
    <source>
        <dbReference type="Pfam" id="PF00188"/>
    </source>
</evidence>
<dbReference type="EMBL" id="WIXE01001545">
    <property type="protein sequence ID" value="KAK5985586.1"/>
    <property type="molecule type" value="Genomic_DNA"/>
</dbReference>
<dbReference type="InterPro" id="IPR014044">
    <property type="entry name" value="CAP_dom"/>
</dbReference>
<evidence type="ECO:0000313" key="2">
    <source>
        <dbReference type="EMBL" id="KAK5985586.1"/>
    </source>
</evidence>
<organism evidence="2 3">
    <name type="scientific">Trichostrongylus colubriformis</name>
    <name type="common">Black scour worm</name>
    <dbReference type="NCBI Taxonomy" id="6319"/>
    <lineage>
        <taxon>Eukaryota</taxon>
        <taxon>Metazoa</taxon>
        <taxon>Ecdysozoa</taxon>
        <taxon>Nematoda</taxon>
        <taxon>Chromadorea</taxon>
        <taxon>Rhabditida</taxon>
        <taxon>Rhabditina</taxon>
        <taxon>Rhabditomorpha</taxon>
        <taxon>Strongyloidea</taxon>
        <taxon>Trichostrongylidae</taxon>
        <taxon>Trichostrongylus</taxon>
    </lineage>
</organism>
<dbReference type="Pfam" id="PF00188">
    <property type="entry name" value="CAP"/>
    <property type="match status" value="1"/>
</dbReference>
<feature type="domain" description="SCP" evidence="1">
    <location>
        <begin position="22"/>
        <end position="55"/>
    </location>
</feature>
<dbReference type="InterPro" id="IPR035940">
    <property type="entry name" value="CAP_sf"/>
</dbReference>
<sequence>MHNSFRSLVATGRAINGNAGNTPTAAFMYRLMIWSTNTHIGCATQKCGNSYFTSCFYKSFVNTIGANIYPLGQVCSQCPNGQCNTTEGLCSF</sequence>
<name>A0AAN8FTD2_TRICO</name>
<dbReference type="Gene3D" id="3.40.33.10">
    <property type="entry name" value="CAP"/>
    <property type="match status" value="1"/>
</dbReference>
<accession>A0AAN8FTD2</accession>
<dbReference type="Proteomes" id="UP001331761">
    <property type="component" value="Unassembled WGS sequence"/>
</dbReference>
<protein>
    <recommendedName>
        <fullName evidence="1">SCP domain-containing protein</fullName>
    </recommendedName>
</protein>
<dbReference type="AlphaFoldDB" id="A0AAN8FTD2"/>
<keyword evidence="3" id="KW-1185">Reference proteome</keyword>
<gene>
    <name evidence="2" type="ORF">GCK32_018257</name>
</gene>
<proteinExistence type="predicted"/>
<comment type="caution">
    <text evidence="2">The sequence shown here is derived from an EMBL/GenBank/DDBJ whole genome shotgun (WGS) entry which is preliminary data.</text>
</comment>
<evidence type="ECO:0000313" key="3">
    <source>
        <dbReference type="Proteomes" id="UP001331761"/>
    </source>
</evidence>
<reference evidence="2 3" key="1">
    <citation type="submission" date="2019-10" db="EMBL/GenBank/DDBJ databases">
        <title>Assembly and Annotation for the nematode Trichostrongylus colubriformis.</title>
        <authorList>
            <person name="Martin J."/>
        </authorList>
    </citation>
    <scope>NUCLEOTIDE SEQUENCE [LARGE SCALE GENOMIC DNA]</scope>
    <source>
        <strain evidence="2">G859</strain>
        <tissue evidence="2">Whole worm</tissue>
    </source>
</reference>